<dbReference type="Proteomes" id="UP000187001">
    <property type="component" value="Unassembled WGS sequence"/>
</dbReference>
<evidence type="ECO:0000313" key="1">
    <source>
        <dbReference type="EMBL" id="OMC43251.1"/>
    </source>
</evidence>
<dbReference type="Gene3D" id="3.30.565.10">
    <property type="entry name" value="Histidine kinase-like ATPase, C-terminal domain"/>
    <property type="match status" value="1"/>
</dbReference>
<proteinExistence type="predicted"/>
<evidence type="ECO:0008006" key="3">
    <source>
        <dbReference type="Google" id="ProtNLM"/>
    </source>
</evidence>
<protein>
    <recommendedName>
        <fullName evidence="3">Anti-sigma factor</fullName>
    </recommendedName>
</protein>
<dbReference type="InterPro" id="IPR036890">
    <property type="entry name" value="HATPase_C_sf"/>
</dbReference>
<dbReference type="EMBL" id="MBER01000082">
    <property type="protein sequence ID" value="OMC43251.1"/>
    <property type="molecule type" value="Genomic_DNA"/>
</dbReference>
<organism evidence="1 2">
    <name type="scientific">Mycolicibacterium fortuitum</name>
    <name type="common">Mycobacterium fortuitum</name>
    <dbReference type="NCBI Taxonomy" id="1766"/>
    <lineage>
        <taxon>Bacteria</taxon>
        <taxon>Bacillati</taxon>
        <taxon>Actinomycetota</taxon>
        <taxon>Actinomycetes</taxon>
        <taxon>Mycobacteriales</taxon>
        <taxon>Mycobacteriaceae</taxon>
        <taxon>Mycolicibacterium</taxon>
    </lineage>
</organism>
<evidence type="ECO:0000313" key="2">
    <source>
        <dbReference type="Proteomes" id="UP000187001"/>
    </source>
</evidence>
<name>A0ABD6QK48_MYCFO</name>
<accession>A0ABD6QK48</accession>
<gene>
    <name evidence="1" type="ORF">A5742_29850</name>
</gene>
<reference evidence="1 2" key="1">
    <citation type="submission" date="2016-07" db="EMBL/GenBank/DDBJ databases">
        <authorList>
            <person name="Sutton G."/>
            <person name="Brinkac L."/>
            <person name="Sanka R."/>
            <person name="Adams M."/>
            <person name="Lau E."/>
            <person name="Kumar A."/>
            <person name="Macaden R."/>
        </authorList>
    </citation>
    <scope>NUCLEOTIDE SEQUENCE [LARGE SCALE GENOMIC DNA]</scope>
    <source>
        <strain evidence="1 2">GA-0871</strain>
    </source>
</reference>
<sequence>MPHWGSRHTSGPRAVELRVPARVEALAVVRAMTGCLAHYEGLDHDTAADLALAIDEACTVLIDMAPARATLVLVEDPRADEFVVRVSTDCEVVDNDPDAVVLSGFTRRVLEALTDRVGTFVDDTGFGQQGKARPALGISLTVRRRWASAPG</sequence>
<comment type="caution">
    <text evidence="1">The sequence shown here is derived from an EMBL/GenBank/DDBJ whole genome shotgun (WGS) entry which is preliminary data.</text>
</comment>
<dbReference type="AlphaFoldDB" id="A0ABD6QK48"/>